<protein>
    <recommendedName>
        <fullName evidence="9">RNA polymerase sigma-70 factor (ECF subfamily)</fullName>
    </recommendedName>
</protein>
<dbReference type="Gene3D" id="1.10.10.10">
    <property type="entry name" value="Winged helix-like DNA-binding domain superfamily/Winged helix DNA-binding domain"/>
    <property type="match status" value="1"/>
</dbReference>
<keyword evidence="3" id="KW-0731">Sigma factor</keyword>
<comment type="similarity">
    <text evidence="1">Belongs to the sigma-70 factor family. ECF subfamily.</text>
</comment>
<dbReference type="InterPro" id="IPR013325">
    <property type="entry name" value="RNA_pol_sigma_r2"/>
</dbReference>
<evidence type="ECO:0008006" key="9">
    <source>
        <dbReference type="Google" id="ProtNLM"/>
    </source>
</evidence>
<evidence type="ECO:0000313" key="8">
    <source>
        <dbReference type="Proteomes" id="UP000185696"/>
    </source>
</evidence>
<evidence type="ECO:0000256" key="3">
    <source>
        <dbReference type="ARBA" id="ARBA00023082"/>
    </source>
</evidence>
<evidence type="ECO:0000259" key="6">
    <source>
        <dbReference type="Pfam" id="PF08281"/>
    </source>
</evidence>
<organism evidence="7 8">
    <name type="scientific">Actinophytocola xinjiangensis</name>
    <dbReference type="NCBI Taxonomy" id="485602"/>
    <lineage>
        <taxon>Bacteria</taxon>
        <taxon>Bacillati</taxon>
        <taxon>Actinomycetota</taxon>
        <taxon>Actinomycetes</taxon>
        <taxon>Pseudonocardiales</taxon>
        <taxon>Pseudonocardiaceae</taxon>
    </lineage>
</organism>
<dbReference type="InterPro" id="IPR036388">
    <property type="entry name" value="WH-like_DNA-bd_sf"/>
</dbReference>
<dbReference type="RefSeq" id="WP_075134669.1">
    <property type="nucleotide sequence ID" value="NZ_MSIF01000010.1"/>
</dbReference>
<dbReference type="Proteomes" id="UP000185696">
    <property type="component" value="Unassembled WGS sequence"/>
</dbReference>
<dbReference type="InterPro" id="IPR013324">
    <property type="entry name" value="RNA_pol_sigma_r3/r4-like"/>
</dbReference>
<dbReference type="SUPFAM" id="SSF88946">
    <property type="entry name" value="Sigma2 domain of RNA polymerase sigma factors"/>
    <property type="match status" value="1"/>
</dbReference>
<dbReference type="InterPro" id="IPR007627">
    <property type="entry name" value="RNA_pol_sigma70_r2"/>
</dbReference>
<dbReference type="Pfam" id="PF04542">
    <property type="entry name" value="Sigma70_r2"/>
    <property type="match status" value="1"/>
</dbReference>
<evidence type="ECO:0000259" key="5">
    <source>
        <dbReference type="Pfam" id="PF04542"/>
    </source>
</evidence>
<sequence>MYDESYQRLLGYALGYLNRPSAEEIVSETFLVAWRRLGDAPSRELPWLFGIARNLIRERYRADRRLRDLCAELGNAPATDVAGDIAEDVVERATALRALAELGDDDRELLTLLAWHGLTNSEAAAVLRCSTATLLVRVHRARRRLRAAMAPANTSRPLSRLSQEIS</sequence>
<gene>
    <name evidence="7" type="ORF">BLA60_21065</name>
</gene>
<evidence type="ECO:0000256" key="1">
    <source>
        <dbReference type="ARBA" id="ARBA00010641"/>
    </source>
</evidence>
<dbReference type="InterPro" id="IPR039425">
    <property type="entry name" value="RNA_pol_sigma-70-like"/>
</dbReference>
<evidence type="ECO:0000256" key="4">
    <source>
        <dbReference type="ARBA" id="ARBA00023163"/>
    </source>
</evidence>
<dbReference type="AlphaFoldDB" id="A0A7Z0WKP6"/>
<dbReference type="EMBL" id="MSIF01000010">
    <property type="protein sequence ID" value="OLF09078.1"/>
    <property type="molecule type" value="Genomic_DNA"/>
</dbReference>
<keyword evidence="8" id="KW-1185">Reference proteome</keyword>
<dbReference type="PANTHER" id="PTHR43133:SF25">
    <property type="entry name" value="RNA POLYMERASE SIGMA FACTOR RFAY-RELATED"/>
    <property type="match status" value="1"/>
</dbReference>
<evidence type="ECO:0000313" key="7">
    <source>
        <dbReference type="EMBL" id="OLF09078.1"/>
    </source>
</evidence>
<comment type="caution">
    <text evidence="7">The sequence shown here is derived from an EMBL/GenBank/DDBJ whole genome shotgun (WGS) entry which is preliminary data.</text>
</comment>
<dbReference type="GO" id="GO:0006352">
    <property type="term" value="P:DNA-templated transcription initiation"/>
    <property type="evidence" value="ECO:0007669"/>
    <property type="project" value="InterPro"/>
</dbReference>
<reference evidence="7 8" key="1">
    <citation type="submission" date="2016-12" db="EMBL/GenBank/DDBJ databases">
        <title>The draft genome sequence of Actinophytocola xinjiangensis.</title>
        <authorList>
            <person name="Wang W."/>
            <person name="Yuan L."/>
        </authorList>
    </citation>
    <scope>NUCLEOTIDE SEQUENCE [LARGE SCALE GENOMIC DNA]</scope>
    <source>
        <strain evidence="7 8">CGMCC 4.4663</strain>
    </source>
</reference>
<feature type="domain" description="RNA polymerase sigma-70 region 2" evidence="5">
    <location>
        <begin position="1"/>
        <end position="65"/>
    </location>
</feature>
<dbReference type="InterPro" id="IPR014284">
    <property type="entry name" value="RNA_pol_sigma-70_dom"/>
</dbReference>
<keyword evidence="2" id="KW-0805">Transcription regulation</keyword>
<dbReference type="Gene3D" id="1.10.1740.10">
    <property type="match status" value="1"/>
</dbReference>
<dbReference type="NCBIfam" id="TIGR02937">
    <property type="entry name" value="sigma70-ECF"/>
    <property type="match status" value="1"/>
</dbReference>
<feature type="domain" description="RNA polymerase sigma factor 70 region 4 type 2" evidence="6">
    <location>
        <begin position="96"/>
        <end position="145"/>
    </location>
</feature>
<dbReference type="SUPFAM" id="SSF88659">
    <property type="entry name" value="Sigma3 and sigma4 domains of RNA polymerase sigma factors"/>
    <property type="match status" value="1"/>
</dbReference>
<dbReference type="OrthoDB" id="4184921at2"/>
<evidence type="ECO:0000256" key="2">
    <source>
        <dbReference type="ARBA" id="ARBA00023015"/>
    </source>
</evidence>
<dbReference type="PANTHER" id="PTHR43133">
    <property type="entry name" value="RNA POLYMERASE ECF-TYPE SIGMA FACTO"/>
    <property type="match status" value="1"/>
</dbReference>
<dbReference type="Pfam" id="PF08281">
    <property type="entry name" value="Sigma70_r4_2"/>
    <property type="match status" value="1"/>
</dbReference>
<dbReference type="GO" id="GO:0003677">
    <property type="term" value="F:DNA binding"/>
    <property type="evidence" value="ECO:0007669"/>
    <property type="project" value="InterPro"/>
</dbReference>
<keyword evidence="4" id="KW-0804">Transcription</keyword>
<dbReference type="GO" id="GO:0016987">
    <property type="term" value="F:sigma factor activity"/>
    <property type="evidence" value="ECO:0007669"/>
    <property type="project" value="UniProtKB-KW"/>
</dbReference>
<proteinExistence type="inferred from homology"/>
<name>A0A7Z0WKP6_9PSEU</name>
<dbReference type="InterPro" id="IPR013249">
    <property type="entry name" value="RNA_pol_sigma70_r4_t2"/>
</dbReference>
<accession>A0A7Z0WKP6</accession>